<feature type="compositionally biased region" description="Basic residues" evidence="2">
    <location>
        <begin position="84"/>
        <end position="103"/>
    </location>
</feature>
<keyword evidence="1" id="KW-0862">Zinc</keyword>
<dbReference type="GO" id="GO:0008270">
    <property type="term" value="F:zinc ion binding"/>
    <property type="evidence" value="ECO:0007669"/>
    <property type="project" value="UniProtKB-KW"/>
</dbReference>
<gene>
    <name evidence="4" type="ORF">LSAT_V11C100043400</name>
</gene>
<dbReference type="AlphaFoldDB" id="A0A9R1XXW0"/>
<evidence type="ECO:0000256" key="1">
    <source>
        <dbReference type="PROSITE-ProRule" id="PRU00047"/>
    </source>
</evidence>
<keyword evidence="1" id="KW-0863">Zinc-finger</keyword>
<evidence type="ECO:0000313" key="4">
    <source>
        <dbReference type="EMBL" id="KAJ0225587.1"/>
    </source>
</evidence>
<dbReference type="Gene3D" id="4.10.60.10">
    <property type="entry name" value="Zinc finger, CCHC-type"/>
    <property type="match status" value="1"/>
</dbReference>
<feature type="compositionally biased region" description="Polar residues" evidence="2">
    <location>
        <begin position="67"/>
        <end position="80"/>
    </location>
</feature>
<evidence type="ECO:0000256" key="2">
    <source>
        <dbReference type="SAM" id="MobiDB-lite"/>
    </source>
</evidence>
<reference evidence="4 5" key="1">
    <citation type="journal article" date="2017" name="Nat. Commun.">
        <title>Genome assembly with in vitro proximity ligation data and whole-genome triplication in lettuce.</title>
        <authorList>
            <person name="Reyes-Chin-Wo S."/>
            <person name="Wang Z."/>
            <person name="Yang X."/>
            <person name="Kozik A."/>
            <person name="Arikit S."/>
            <person name="Song C."/>
            <person name="Xia L."/>
            <person name="Froenicke L."/>
            <person name="Lavelle D.O."/>
            <person name="Truco M.J."/>
            <person name="Xia R."/>
            <person name="Zhu S."/>
            <person name="Xu C."/>
            <person name="Xu H."/>
            <person name="Xu X."/>
            <person name="Cox K."/>
            <person name="Korf I."/>
            <person name="Meyers B.C."/>
            <person name="Michelmore R.W."/>
        </authorList>
    </citation>
    <scope>NUCLEOTIDE SEQUENCE [LARGE SCALE GENOMIC DNA]</scope>
    <source>
        <strain evidence="5">cv. Salinas</strain>
        <tissue evidence="4">Seedlings</tissue>
    </source>
</reference>
<proteinExistence type="predicted"/>
<dbReference type="SUPFAM" id="SSF57756">
    <property type="entry name" value="Retrovirus zinc finger-like domains"/>
    <property type="match status" value="1"/>
</dbReference>
<dbReference type="GO" id="GO:0003676">
    <property type="term" value="F:nucleic acid binding"/>
    <property type="evidence" value="ECO:0007669"/>
    <property type="project" value="InterPro"/>
</dbReference>
<evidence type="ECO:0000313" key="5">
    <source>
        <dbReference type="Proteomes" id="UP000235145"/>
    </source>
</evidence>
<feature type="domain" description="CCHC-type" evidence="3">
    <location>
        <begin position="223"/>
        <end position="237"/>
    </location>
</feature>
<dbReference type="Proteomes" id="UP000235145">
    <property type="component" value="Unassembled WGS sequence"/>
</dbReference>
<feature type="region of interest" description="Disordered" evidence="2">
    <location>
        <begin position="61"/>
        <end position="109"/>
    </location>
</feature>
<dbReference type="EMBL" id="NBSK02000001">
    <property type="protein sequence ID" value="KAJ0225587.1"/>
    <property type="molecule type" value="Genomic_DNA"/>
</dbReference>
<keyword evidence="1" id="KW-0479">Metal-binding</keyword>
<name>A0A9R1XXW0_LACSA</name>
<dbReference type="Pfam" id="PF00098">
    <property type="entry name" value="zf-CCHC"/>
    <property type="match status" value="1"/>
</dbReference>
<dbReference type="InterPro" id="IPR036875">
    <property type="entry name" value="Znf_CCHC_sf"/>
</dbReference>
<dbReference type="InterPro" id="IPR001878">
    <property type="entry name" value="Znf_CCHC"/>
</dbReference>
<protein>
    <recommendedName>
        <fullName evidence="3">CCHC-type domain-containing protein</fullName>
    </recommendedName>
</protein>
<evidence type="ECO:0000259" key="3">
    <source>
        <dbReference type="PROSITE" id="PS50158"/>
    </source>
</evidence>
<comment type="caution">
    <text evidence="4">The sequence shown here is derived from an EMBL/GenBank/DDBJ whole genome shotgun (WGS) entry which is preliminary data.</text>
</comment>
<organism evidence="4 5">
    <name type="scientific">Lactuca sativa</name>
    <name type="common">Garden lettuce</name>
    <dbReference type="NCBI Taxonomy" id="4236"/>
    <lineage>
        <taxon>Eukaryota</taxon>
        <taxon>Viridiplantae</taxon>
        <taxon>Streptophyta</taxon>
        <taxon>Embryophyta</taxon>
        <taxon>Tracheophyta</taxon>
        <taxon>Spermatophyta</taxon>
        <taxon>Magnoliopsida</taxon>
        <taxon>eudicotyledons</taxon>
        <taxon>Gunneridae</taxon>
        <taxon>Pentapetalae</taxon>
        <taxon>asterids</taxon>
        <taxon>campanulids</taxon>
        <taxon>Asterales</taxon>
        <taxon>Asteraceae</taxon>
        <taxon>Cichorioideae</taxon>
        <taxon>Cichorieae</taxon>
        <taxon>Lactucinae</taxon>
        <taxon>Lactuca</taxon>
    </lineage>
</organism>
<sequence length="262" mass="29104">MGFSWLTTFSENKGNSLFSKPNAYELTTFMLISNCLYSQGVTTAVLAHRCAISASNVDVGVEDSDRSINPGSHQTVTVTGSQSRKTKNKKRKRRAQKERKKSQRLVMQPQQVETPAIPVQSRPYEGKLPKCGKCSFHHHGAFHEMQCCNCLKIGHHARSCGSPARPITQAPNIRVNQAYDGGVKTRPYERKISKWMNNENTRVPITPTRHFTSSTDVGVVQICHQCGEIGHLNKDCPITHNSGADGKILRITAAREPAPEPR</sequence>
<dbReference type="PROSITE" id="PS50158">
    <property type="entry name" value="ZF_CCHC"/>
    <property type="match status" value="1"/>
</dbReference>
<dbReference type="SMART" id="SM00343">
    <property type="entry name" value="ZnF_C2HC"/>
    <property type="match status" value="2"/>
</dbReference>
<keyword evidence="5" id="KW-1185">Reference proteome</keyword>
<accession>A0A9R1XXW0</accession>